<name>M4B8Y9_HYAAE</name>
<dbReference type="HOGENOM" id="CLU_2927485_0_0_1"/>
<evidence type="ECO:0000313" key="2">
    <source>
        <dbReference type="Proteomes" id="UP000011713"/>
    </source>
</evidence>
<dbReference type="AlphaFoldDB" id="M4B8Y9"/>
<reference evidence="1" key="2">
    <citation type="submission" date="2015-06" db="UniProtKB">
        <authorList>
            <consortium name="EnsemblProtists"/>
        </authorList>
    </citation>
    <scope>IDENTIFICATION</scope>
    <source>
        <strain evidence="1">Emoy2</strain>
    </source>
</reference>
<dbReference type="Proteomes" id="UP000011713">
    <property type="component" value="Unassembled WGS sequence"/>
</dbReference>
<dbReference type="VEuPathDB" id="FungiDB:HpaG802748"/>
<sequence length="61" mass="6559">MADSLPAASGRRPIQRTISSAPMFMVLVEDITESSNTGDLPVARKRFPKLNAEEAASLVDV</sequence>
<evidence type="ECO:0000313" key="1">
    <source>
        <dbReference type="EnsemblProtists" id="HpaP802748"/>
    </source>
</evidence>
<proteinExistence type="predicted"/>
<reference evidence="2" key="1">
    <citation type="journal article" date="2010" name="Science">
        <title>Signatures of adaptation to obligate biotrophy in the Hyaloperonospora arabidopsidis genome.</title>
        <authorList>
            <person name="Baxter L."/>
            <person name="Tripathy S."/>
            <person name="Ishaque N."/>
            <person name="Boot N."/>
            <person name="Cabral A."/>
            <person name="Kemen E."/>
            <person name="Thines M."/>
            <person name="Ah-Fong A."/>
            <person name="Anderson R."/>
            <person name="Badejoko W."/>
            <person name="Bittner-Eddy P."/>
            <person name="Boore J.L."/>
            <person name="Chibucos M.C."/>
            <person name="Coates M."/>
            <person name="Dehal P."/>
            <person name="Delehaunty K."/>
            <person name="Dong S."/>
            <person name="Downton P."/>
            <person name="Dumas B."/>
            <person name="Fabro G."/>
            <person name="Fronick C."/>
            <person name="Fuerstenberg S.I."/>
            <person name="Fulton L."/>
            <person name="Gaulin E."/>
            <person name="Govers F."/>
            <person name="Hughes L."/>
            <person name="Humphray S."/>
            <person name="Jiang R.H."/>
            <person name="Judelson H."/>
            <person name="Kamoun S."/>
            <person name="Kyung K."/>
            <person name="Meijer H."/>
            <person name="Minx P."/>
            <person name="Morris P."/>
            <person name="Nelson J."/>
            <person name="Phuntumart V."/>
            <person name="Qutob D."/>
            <person name="Rehmany A."/>
            <person name="Rougon-Cardoso A."/>
            <person name="Ryden P."/>
            <person name="Torto-Alalibo T."/>
            <person name="Studholme D."/>
            <person name="Wang Y."/>
            <person name="Win J."/>
            <person name="Wood J."/>
            <person name="Clifton S.W."/>
            <person name="Rogers J."/>
            <person name="Van den Ackerveken G."/>
            <person name="Jones J.D."/>
            <person name="McDowell J.M."/>
            <person name="Beynon J."/>
            <person name="Tyler B.M."/>
        </authorList>
    </citation>
    <scope>NUCLEOTIDE SEQUENCE [LARGE SCALE GENOMIC DNA]</scope>
    <source>
        <strain evidence="2">Emoy2</strain>
    </source>
</reference>
<organism evidence="1 2">
    <name type="scientific">Hyaloperonospora arabidopsidis (strain Emoy2)</name>
    <name type="common">Downy mildew agent</name>
    <name type="synonym">Peronospora arabidopsidis</name>
    <dbReference type="NCBI Taxonomy" id="559515"/>
    <lineage>
        <taxon>Eukaryota</taxon>
        <taxon>Sar</taxon>
        <taxon>Stramenopiles</taxon>
        <taxon>Oomycota</taxon>
        <taxon>Peronosporomycetes</taxon>
        <taxon>Peronosporales</taxon>
        <taxon>Peronosporaceae</taxon>
        <taxon>Hyaloperonospora</taxon>
    </lineage>
</organism>
<dbReference type="EnsemblProtists" id="HpaT802748">
    <property type="protein sequence ID" value="HpaP802748"/>
    <property type="gene ID" value="HpaG802748"/>
</dbReference>
<protein>
    <submittedName>
        <fullName evidence="1">Uncharacterized protein</fullName>
    </submittedName>
</protein>
<dbReference type="EMBL" id="JH598009">
    <property type="status" value="NOT_ANNOTATED_CDS"/>
    <property type="molecule type" value="Genomic_DNA"/>
</dbReference>
<accession>M4B8Y9</accession>
<keyword evidence="2" id="KW-1185">Reference proteome</keyword>
<dbReference type="InParanoid" id="M4B8Y9"/>